<feature type="region of interest" description="Disordered" evidence="2">
    <location>
        <begin position="608"/>
        <end position="722"/>
    </location>
</feature>
<dbReference type="PANTHER" id="PTHR34251:SF1">
    <property type="entry name" value="LEUCINE, GLUTAMATE AND LYSINE RICH 1"/>
    <property type="match status" value="1"/>
</dbReference>
<dbReference type="InterPro" id="IPR038799">
    <property type="entry name" value="LEKR1"/>
</dbReference>
<evidence type="ECO:0000256" key="1">
    <source>
        <dbReference type="SAM" id="Coils"/>
    </source>
</evidence>
<dbReference type="EMBL" id="JBJQND010000011">
    <property type="protein sequence ID" value="KAL3862136.1"/>
    <property type="molecule type" value="Genomic_DNA"/>
</dbReference>
<dbReference type="PANTHER" id="PTHR34251">
    <property type="entry name" value="LEUCINE-, GLUTAMATE- AND LYSINE-RICH PROTEIN 1"/>
    <property type="match status" value="1"/>
</dbReference>
<feature type="coiled-coil region" evidence="1">
    <location>
        <begin position="39"/>
        <end position="146"/>
    </location>
</feature>
<accession>A0ABD3VLU6</accession>
<evidence type="ECO:0000313" key="4">
    <source>
        <dbReference type="Proteomes" id="UP001634394"/>
    </source>
</evidence>
<dbReference type="Proteomes" id="UP001634394">
    <property type="component" value="Unassembled WGS sequence"/>
</dbReference>
<feature type="compositionally biased region" description="Low complexity" evidence="2">
    <location>
        <begin position="664"/>
        <end position="684"/>
    </location>
</feature>
<name>A0ABD3VLU6_SINWO</name>
<proteinExistence type="predicted"/>
<organism evidence="3 4">
    <name type="scientific">Sinanodonta woodiana</name>
    <name type="common">Chinese pond mussel</name>
    <name type="synonym">Anodonta woodiana</name>
    <dbReference type="NCBI Taxonomy" id="1069815"/>
    <lineage>
        <taxon>Eukaryota</taxon>
        <taxon>Metazoa</taxon>
        <taxon>Spiralia</taxon>
        <taxon>Lophotrochozoa</taxon>
        <taxon>Mollusca</taxon>
        <taxon>Bivalvia</taxon>
        <taxon>Autobranchia</taxon>
        <taxon>Heteroconchia</taxon>
        <taxon>Palaeoheterodonta</taxon>
        <taxon>Unionida</taxon>
        <taxon>Unionoidea</taxon>
        <taxon>Unionidae</taxon>
        <taxon>Unioninae</taxon>
        <taxon>Sinanodonta</taxon>
    </lineage>
</organism>
<evidence type="ECO:0008006" key="5">
    <source>
        <dbReference type="Google" id="ProtNLM"/>
    </source>
</evidence>
<protein>
    <recommendedName>
        <fullName evidence="5">Leucine-, glutamate- and lysine-rich protein 1</fullName>
    </recommendedName>
</protein>
<feature type="coiled-coil region" evidence="1">
    <location>
        <begin position="190"/>
        <end position="392"/>
    </location>
</feature>
<reference evidence="3 4" key="1">
    <citation type="submission" date="2024-11" db="EMBL/GenBank/DDBJ databases">
        <title>Chromosome-level genome assembly of the freshwater bivalve Anodonta woodiana.</title>
        <authorList>
            <person name="Chen X."/>
        </authorList>
    </citation>
    <scope>NUCLEOTIDE SEQUENCE [LARGE SCALE GENOMIC DNA]</scope>
    <source>
        <strain evidence="3">MN2024</strain>
        <tissue evidence="3">Gills</tissue>
    </source>
</reference>
<keyword evidence="1" id="KW-0175">Coiled coil</keyword>
<keyword evidence="4" id="KW-1185">Reference proteome</keyword>
<dbReference type="AlphaFoldDB" id="A0ABD3VLU6"/>
<dbReference type="Gene3D" id="1.10.287.1490">
    <property type="match status" value="1"/>
</dbReference>
<sequence>MMADKVEESFERYNPQHPLPDEIRKMEKDKTVCKYCGVSYLIHSEIKNLENRLKSLEKELERYKGLEDREAELQKEVEALQNQRGEYEMTITVKEAAIATLSNNLKNQEDISSRLKREKEDILDRLTDADKSCEQYREKVNRYERGLPGIKFSLHQQKSALQDIHAFMEARDQAMKEEMDLLLSHIRTSCEREIKAQEKLTEEKNALNTKLREIESKYKDSSNVSSEMKKKFEEKEEHIKNLENVQYENRHLQKKCSELEGSIEKLKRELEESIAATRGLTLECKQFKDQLKIKAQEMEELTANFRKKEQNLDMASQKVQGELRRKEAELVAAQKELKSLQYQFQEQQEQEESVSQKISRTINETKDLKELLTRTNEEIAALKEERDAMISSHQTRIEQLRESFKEKISDAEKWPQRLEDALRQERDRHIGDLRSLEQRLKESFIMELEIEKQKYQEMLRKYQSGSKTSEDMLKAHMMSMESKYKAEIDDLQTLLAENKTRAKEMEAALRREIENLKSLIRDLENRLARIDYENEELVNKLRSQLQETHHDLEGTRNTLEMKDRELLGAKQEIGVLQETVRKECEERMELTEALGEVKEELLQMKKPLGGEWMPQGGYSVKKPSVGTRSPRTLSPARLPNNNKHLPELRESGAKSVMKDEIPHRSSSVPSSSQSPRPSTSSGSRNKAFSAPQKEYTVTKNNNLTFPKDMGGPQEVGKPKATNTLAQNRRRIAAILGRK</sequence>
<evidence type="ECO:0000256" key="2">
    <source>
        <dbReference type="SAM" id="MobiDB-lite"/>
    </source>
</evidence>
<evidence type="ECO:0000313" key="3">
    <source>
        <dbReference type="EMBL" id="KAL3862136.1"/>
    </source>
</evidence>
<comment type="caution">
    <text evidence="3">The sequence shown here is derived from an EMBL/GenBank/DDBJ whole genome shotgun (WGS) entry which is preliminary data.</text>
</comment>
<feature type="compositionally biased region" description="Basic and acidic residues" evidence="2">
    <location>
        <begin position="644"/>
        <end position="663"/>
    </location>
</feature>
<feature type="coiled-coil region" evidence="1">
    <location>
        <begin position="419"/>
        <end position="540"/>
    </location>
</feature>
<feature type="compositionally biased region" description="Polar residues" evidence="2">
    <location>
        <begin position="695"/>
        <end position="704"/>
    </location>
</feature>
<gene>
    <name evidence="3" type="ORF">ACJMK2_008126</name>
</gene>